<evidence type="ECO:0000256" key="1">
    <source>
        <dbReference type="ARBA" id="ARBA00022737"/>
    </source>
</evidence>
<keyword evidence="1" id="KW-0677">Repeat</keyword>
<dbReference type="RefSeq" id="XP_019101522.1">
    <property type="nucleotide sequence ID" value="XM_019245977.1"/>
</dbReference>
<dbReference type="PANTHER" id="PTHR36766:SF40">
    <property type="entry name" value="DISEASE RESISTANCE PROTEIN RGA3"/>
    <property type="match status" value="1"/>
</dbReference>
<keyword evidence="7" id="KW-1185">Reference proteome</keyword>
<evidence type="ECO:0000256" key="3">
    <source>
        <dbReference type="ARBA" id="ARBA00022821"/>
    </source>
</evidence>
<sequence length="341" mass="39135">MAGELVSFGVQKLWDLLTHKYEQIHGVNDQVTELKRDLNLLSSFIEDADKKRTRAVVRNSLEEIKEIIFDAEDIIETFLLKEEPGMTSGVHNHFRRLALYIPDRKEIAVDIEGISKRISKVIGDMQSFGVQQIIADSSIPPLYDRQREMRETFSTDQEKDLVGLEANIQTLVEIMVEENSVEVVSITGMGGVGKTTLARQVFNHKKVKDKFDGLAWVCLSQEFSRISVWQTILRNLSPTEDEKKIMKMTESTLQGELFQLLETSKSLIVLDDIWKEEDWDRIKPIFPPKKDWKVLLTSRNESVAACGDTTYINFKPDCLTFQNSWTLFQRVAFPRKDVSGT</sequence>
<reference evidence="7" key="1">
    <citation type="journal article" date="2014" name="Nat. Commun.">
        <title>The emerging biofuel crop Camelina sativa retains a highly undifferentiated hexaploid genome structure.</title>
        <authorList>
            <person name="Kagale S."/>
            <person name="Koh C."/>
            <person name="Nixon J."/>
            <person name="Bollina V."/>
            <person name="Clarke W.E."/>
            <person name="Tuteja R."/>
            <person name="Spillane C."/>
            <person name="Robinson S.J."/>
            <person name="Links M.G."/>
            <person name="Clarke C."/>
            <person name="Higgins E.E."/>
            <person name="Huebert T."/>
            <person name="Sharpe A.G."/>
            <person name="Parkin I.A."/>
        </authorList>
    </citation>
    <scope>NUCLEOTIDE SEQUENCE [LARGE SCALE GENOMIC DNA]</scope>
    <source>
        <strain evidence="7">cv. DH55</strain>
    </source>
</reference>
<dbReference type="Pfam" id="PF18052">
    <property type="entry name" value="Rx_N"/>
    <property type="match status" value="1"/>
</dbReference>
<dbReference type="GeneID" id="104789402"/>
<dbReference type="PANTHER" id="PTHR36766">
    <property type="entry name" value="PLANT BROAD-SPECTRUM MILDEW RESISTANCE PROTEIN RPW8"/>
    <property type="match status" value="1"/>
</dbReference>
<dbReference type="PRINTS" id="PR00364">
    <property type="entry name" value="DISEASERSIST"/>
</dbReference>
<dbReference type="InterPro" id="IPR038005">
    <property type="entry name" value="RX-like_CC"/>
</dbReference>
<keyword evidence="4" id="KW-0067">ATP-binding</keyword>
<dbReference type="Pfam" id="PF00931">
    <property type="entry name" value="NB-ARC"/>
    <property type="match status" value="1"/>
</dbReference>
<evidence type="ECO:0000256" key="4">
    <source>
        <dbReference type="ARBA" id="ARBA00022840"/>
    </source>
</evidence>
<dbReference type="Gene3D" id="3.40.50.300">
    <property type="entry name" value="P-loop containing nucleotide triphosphate hydrolases"/>
    <property type="match status" value="1"/>
</dbReference>
<evidence type="ECO:0000256" key="2">
    <source>
        <dbReference type="ARBA" id="ARBA00022741"/>
    </source>
</evidence>
<evidence type="ECO:0000313" key="7">
    <source>
        <dbReference type="Proteomes" id="UP000694864"/>
    </source>
</evidence>
<dbReference type="InterPro" id="IPR002182">
    <property type="entry name" value="NB-ARC"/>
</dbReference>
<organism evidence="7 8">
    <name type="scientific">Camelina sativa</name>
    <name type="common">False flax</name>
    <name type="synonym">Myagrum sativum</name>
    <dbReference type="NCBI Taxonomy" id="90675"/>
    <lineage>
        <taxon>Eukaryota</taxon>
        <taxon>Viridiplantae</taxon>
        <taxon>Streptophyta</taxon>
        <taxon>Embryophyta</taxon>
        <taxon>Tracheophyta</taxon>
        <taxon>Spermatophyta</taxon>
        <taxon>Magnoliopsida</taxon>
        <taxon>eudicotyledons</taxon>
        <taxon>Gunneridae</taxon>
        <taxon>Pentapetalae</taxon>
        <taxon>rosids</taxon>
        <taxon>malvids</taxon>
        <taxon>Brassicales</taxon>
        <taxon>Brassicaceae</taxon>
        <taxon>Camelineae</taxon>
        <taxon>Camelina</taxon>
    </lineage>
</organism>
<dbReference type="InterPro" id="IPR041118">
    <property type="entry name" value="Rx_N"/>
</dbReference>
<evidence type="ECO:0000259" key="5">
    <source>
        <dbReference type="Pfam" id="PF00931"/>
    </source>
</evidence>
<proteinExistence type="predicted"/>
<dbReference type="SUPFAM" id="SSF52540">
    <property type="entry name" value="P-loop containing nucleoside triphosphate hydrolases"/>
    <property type="match status" value="1"/>
</dbReference>
<gene>
    <name evidence="8" type="primary">LOC104789402</name>
</gene>
<accession>A0ABM1RR84</accession>
<protein>
    <submittedName>
        <fullName evidence="8">Probable disease resistance protein At1g58390</fullName>
    </submittedName>
</protein>
<evidence type="ECO:0000259" key="6">
    <source>
        <dbReference type="Pfam" id="PF18052"/>
    </source>
</evidence>
<reference evidence="8" key="2">
    <citation type="submission" date="2025-08" db="UniProtKB">
        <authorList>
            <consortium name="RefSeq"/>
        </authorList>
    </citation>
    <scope>IDENTIFICATION</scope>
    <source>
        <tissue evidence="8">Leaf</tissue>
    </source>
</reference>
<keyword evidence="2" id="KW-0547">Nucleotide-binding</keyword>
<dbReference type="Proteomes" id="UP000694864">
    <property type="component" value="Chromosome 5"/>
</dbReference>
<evidence type="ECO:0000313" key="8">
    <source>
        <dbReference type="RefSeq" id="XP_019101522.1"/>
    </source>
</evidence>
<name>A0ABM1RR84_CAMSA</name>
<dbReference type="Gene3D" id="1.20.5.4130">
    <property type="match status" value="1"/>
</dbReference>
<feature type="domain" description="Disease resistance N-terminal" evidence="6">
    <location>
        <begin position="6"/>
        <end position="85"/>
    </location>
</feature>
<dbReference type="InterPro" id="IPR027417">
    <property type="entry name" value="P-loop_NTPase"/>
</dbReference>
<feature type="domain" description="NB-ARC" evidence="5">
    <location>
        <begin position="165"/>
        <end position="337"/>
    </location>
</feature>
<keyword evidence="3" id="KW-0611">Plant defense</keyword>
<dbReference type="CDD" id="cd14798">
    <property type="entry name" value="RX-CC_like"/>
    <property type="match status" value="1"/>
</dbReference>